<comment type="pathway">
    <text evidence="7">Protein degradation; proteasomal Pup-dependent pathway.</text>
</comment>
<dbReference type="UniPathway" id="UPA00997"/>
<dbReference type="EMBL" id="LXEY01000021">
    <property type="protein sequence ID" value="OAV59761.1"/>
    <property type="molecule type" value="Genomic_DNA"/>
</dbReference>
<evidence type="ECO:0000256" key="3">
    <source>
        <dbReference type="ARBA" id="ARBA00022741"/>
    </source>
</evidence>
<dbReference type="GO" id="GO:0010498">
    <property type="term" value="P:proteasomal protein catabolic process"/>
    <property type="evidence" value="ECO:0007669"/>
    <property type="project" value="UniProtKB-UniRule"/>
</dbReference>
<keyword evidence="2 7" id="KW-0479">Metal-binding</keyword>
<comment type="pathway">
    <text evidence="7">Protein modification; protein pupylation.</text>
</comment>
<dbReference type="GO" id="GO:0000287">
    <property type="term" value="F:magnesium ion binding"/>
    <property type="evidence" value="ECO:0007669"/>
    <property type="project" value="UniProtKB-UniRule"/>
</dbReference>
<protein>
    <recommendedName>
        <fullName evidence="7 8">Pup--protein ligase</fullName>
        <ecNumber evidence="7 8">6.3.1.19</ecNumber>
    </recommendedName>
    <alternativeName>
        <fullName evidence="7">Proteasome accessory factor A</fullName>
    </alternativeName>
    <alternativeName>
        <fullName evidence="7">Pup-conjugating enzyme</fullName>
    </alternativeName>
</protein>
<evidence type="ECO:0000313" key="9">
    <source>
        <dbReference type="EMBL" id="OAV59761.1"/>
    </source>
</evidence>
<dbReference type="PANTHER" id="PTHR42307">
    <property type="entry name" value="PUP DEAMIDASE/DEPUPYLASE"/>
    <property type="match status" value="1"/>
</dbReference>
<feature type="binding site" evidence="7">
    <location>
        <position position="66"/>
    </location>
    <ligand>
        <name>ATP</name>
        <dbReference type="ChEBI" id="CHEBI:30616"/>
    </ligand>
</feature>
<dbReference type="NCBIfam" id="TIGR03686">
    <property type="entry name" value="pupylate_PafA"/>
    <property type="match status" value="1"/>
</dbReference>
<dbReference type="AlphaFoldDB" id="A0A1B7LX43"/>
<dbReference type="UniPathway" id="UPA00998"/>
<dbReference type="EC" id="6.3.1.19" evidence="7 8"/>
<keyword evidence="3 7" id="KW-0547">Nucleotide-binding</keyword>
<evidence type="ECO:0000256" key="1">
    <source>
        <dbReference type="ARBA" id="ARBA00022598"/>
    </source>
</evidence>
<feature type="binding site" evidence="7">
    <location>
        <position position="63"/>
    </location>
    <ligand>
        <name>Mg(2+)</name>
        <dbReference type="ChEBI" id="CHEBI:18420"/>
    </ligand>
</feature>
<keyword evidence="6 7" id="KW-0460">Magnesium</keyword>
<dbReference type="PANTHER" id="PTHR42307:SF3">
    <property type="entry name" value="PUP--PROTEIN LIGASE"/>
    <property type="match status" value="1"/>
</dbReference>
<accession>A0A1B7LX43</accession>
<evidence type="ECO:0000256" key="8">
    <source>
        <dbReference type="NCBIfam" id="TIGR03686"/>
    </source>
</evidence>
<gene>
    <name evidence="7" type="primary">pafA</name>
    <name evidence="9" type="ORF">A6F49_13350</name>
</gene>
<keyword evidence="10" id="KW-1185">Reference proteome</keyword>
<dbReference type="InterPro" id="IPR004347">
    <property type="entry name" value="Pup_ligase/deamidase"/>
</dbReference>
<evidence type="ECO:0000256" key="2">
    <source>
        <dbReference type="ARBA" id="ARBA00022723"/>
    </source>
</evidence>
<keyword evidence="5 7" id="KW-0067">ATP-binding</keyword>
<comment type="similarity">
    <text evidence="7">Belongs to the Pup ligase/Pup deamidase family. Pup-conjugating enzyme subfamily.</text>
</comment>
<dbReference type="RefSeq" id="WP_043058261.1">
    <property type="nucleotide sequence ID" value="NZ_LXEY01000021.1"/>
</dbReference>
<dbReference type="Proteomes" id="UP000078292">
    <property type="component" value="Unassembled WGS sequence"/>
</dbReference>
<comment type="catalytic activity">
    <reaction evidence="7">
        <text>ATP + [prokaryotic ubiquitin-like protein]-L-glutamate + [protein]-L-lysine = ADP + phosphate + N(6)-([prokaryotic ubiquitin-like protein]-gamma-L-glutamyl)-[protein]-L-lysine.</text>
        <dbReference type="EC" id="6.3.1.19"/>
    </reaction>
</comment>
<dbReference type="HAMAP" id="MF_02111">
    <property type="entry name" value="Pup_ligase"/>
    <property type="match status" value="1"/>
</dbReference>
<evidence type="ECO:0000256" key="7">
    <source>
        <dbReference type="HAMAP-Rule" id="MF_02111"/>
    </source>
</evidence>
<feature type="binding site" evidence="7">
    <location>
        <position position="9"/>
    </location>
    <ligand>
        <name>Mg(2+)</name>
        <dbReference type="ChEBI" id="CHEBI:18420"/>
    </ligand>
</feature>
<feature type="binding site" evidence="7">
    <location>
        <position position="432"/>
    </location>
    <ligand>
        <name>ATP</name>
        <dbReference type="ChEBI" id="CHEBI:30616"/>
    </ligand>
</feature>
<dbReference type="GO" id="GO:0019941">
    <property type="term" value="P:modification-dependent protein catabolic process"/>
    <property type="evidence" value="ECO:0007669"/>
    <property type="project" value="UniProtKB-UniRule"/>
</dbReference>
<comment type="miscellaneous">
    <text evidence="7">The reaction mechanism probably proceeds via the activation of Pup by phosphorylation of its C-terminal glutamate, which is then subject to nucleophilic attack by the substrate lysine, resulting in an isopeptide bond and the release of phosphate as a good leaving group.</text>
</comment>
<feature type="binding site" evidence="7">
    <location>
        <position position="55"/>
    </location>
    <ligand>
        <name>Mg(2+)</name>
        <dbReference type="ChEBI" id="CHEBI:18420"/>
    </ligand>
</feature>
<dbReference type="OrthoDB" id="9760627at2"/>
<evidence type="ECO:0000256" key="4">
    <source>
        <dbReference type="ARBA" id="ARBA00022786"/>
    </source>
</evidence>
<dbReference type="GO" id="GO:0019787">
    <property type="term" value="F:ubiquitin-like protein transferase activity"/>
    <property type="evidence" value="ECO:0007669"/>
    <property type="project" value="UniProtKB-UniRule"/>
</dbReference>
<comment type="caution">
    <text evidence="9">The sequence shown here is derived from an EMBL/GenBank/DDBJ whole genome shotgun (WGS) entry which is preliminary data.</text>
</comment>
<feature type="active site" description="Proton acceptor" evidence="7">
    <location>
        <position position="57"/>
    </location>
</feature>
<dbReference type="GO" id="GO:0070490">
    <property type="term" value="P:protein pupylation"/>
    <property type="evidence" value="ECO:0007669"/>
    <property type="project" value="UniProtKB-UniRule"/>
</dbReference>
<name>A0A1B7LX43_9MICC</name>
<dbReference type="STRING" id="1837282.A6F49_13350"/>
<dbReference type="GO" id="GO:0016879">
    <property type="term" value="F:ligase activity, forming carbon-nitrogen bonds"/>
    <property type="evidence" value="ECO:0007669"/>
    <property type="project" value="UniProtKB-UniRule"/>
</dbReference>
<organism evidence="9 10">
    <name type="scientific">Enteractinococcus helveticum</name>
    <dbReference type="NCBI Taxonomy" id="1837282"/>
    <lineage>
        <taxon>Bacteria</taxon>
        <taxon>Bacillati</taxon>
        <taxon>Actinomycetota</taxon>
        <taxon>Actinomycetes</taxon>
        <taxon>Micrococcales</taxon>
        <taxon>Micrococcaceae</taxon>
    </lineage>
</organism>
<reference evidence="9 10" key="1">
    <citation type="submission" date="2016-04" db="EMBL/GenBank/DDBJ databases">
        <title>First whole genome shotgun sequence of the bacterium Enteractinococcus sp. strain UASWS1574.</title>
        <authorList>
            <person name="Crovadore J."/>
            <person name="Chablais R."/>
            <person name="Lefort F."/>
        </authorList>
    </citation>
    <scope>NUCLEOTIDE SEQUENCE [LARGE SCALE GENOMIC DNA]</scope>
    <source>
        <strain evidence="9 10">UASWS1574</strain>
    </source>
</reference>
<sequence length="470" mass="53169">METRIIGVETEYGVHTVHPTKRPLAPDEVARYMFKPVVSWGNSSNVFIPNGSRLYLDVGSHPEYATAETTRLDELLALDAAGDSIMHMLVTQAQQAMAKDGFDGDVYLYRNNADSLGNSYGSHENYMIERTTQYRRLTQALLPFLVTRQLIAGNGVVIKDPAALPLADQFPGRSEPHFAFSQRADYMHEAISSSSTRARPMINTRDEPHSDSTKYRRLHVIVGDSNMSETTQLLRFGTTDLLLRIIESGKPLQNLQLAHPVRAIRQTSHDLTGQTPLELADGRTMTALELQEFYLTQAQEFLARQGPHHEHLEQIMDLWSRTLDAIASQDYSSIDTEIDWAIKHKFMTAYANKNNLDWDAARLVQLDMSYHDIHPQRGLFNLLEARGAAARVLTDAQVQAAHDNPPATTRALLRHRFIETARAMGMDYSMDWMHMKLNYHPLHTLYVRDPFETDISIVDELFAKVASAGH</sequence>
<evidence type="ECO:0000256" key="6">
    <source>
        <dbReference type="ARBA" id="ARBA00022842"/>
    </source>
</evidence>
<comment type="function">
    <text evidence="7">Catalyzes the covalent attachment of the prokaryotic ubiquitin-like protein modifier Pup to the proteasomal substrate proteins, thereby targeting them for proteasomal degradation. This tagging system is termed pupylation. The ligation reaction involves the side-chain carboxylate of the C-terminal glutamate of Pup and the side-chain amino group of a substrate lysine.</text>
</comment>
<dbReference type="Pfam" id="PF03136">
    <property type="entry name" value="Pup_ligase"/>
    <property type="match status" value="1"/>
</dbReference>
<evidence type="ECO:0000256" key="5">
    <source>
        <dbReference type="ARBA" id="ARBA00022840"/>
    </source>
</evidence>
<proteinExistence type="inferred from homology"/>
<dbReference type="GO" id="GO:0005524">
    <property type="term" value="F:ATP binding"/>
    <property type="evidence" value="ECO:0007669"/>
    <property type="project" value="UniProtKB-UniRule"/>
</dbReference>
<dbReference type="InterPro" id="IPR022279">
    <property type="entry name" value="Pup_ligase"/>
</dbReference>
<evidence type="ECO:0000313" key="10">
    <source>
        <dbReference type="Proteomes" id="UP000078292"/>
    </source>
</evidence>
<feature type="binding site" evidence="7">
    <location>
        <position position="53"/>
    </location>
    <ligand>
        <name>ATP</name>
        <dbReference type="ChEBI" id="CHEBI:30616"/>
    </ligand>
</feature>
<keyword evidence="1 7" id="KW-0436">Ligase</keyword>
<keyword evidence="4 7" id="KW-0833">Ubl conjugation pathway</keyword>